<dbReference type="InterPro" id="IPR033453">
    <property type="entry name" value="Glyco_hydro_30_TIM-barrel"/>
</dbReference>
<dbReference type="SUPFAM" id="SSF51445">
    <property type="entry name" value="(Trans)glycosidases"/>
    <property type="match status" value="1"/>
</dbReference>
<evidence type="ECO:0000259" key="5">
    <source>
        <dbReference type="PROSITE" id="PS50853"/>
    </source>
</evidence>
<dbReference type="PANTHER" id="PTHR11069">
    <property type="entry name" value="GLUCOSYLCERAMIDASE"/>
    <property type="match status" value="1"/>
</dbReference>
<keyword evidence="7" id="KW-1185">Reference proteome</keyword>
<dbReference type="Gene3D" id="3.20.20.80">
    <property type="entry name" value="Glycosidases"/>
    <property type="match status" value="1"/>
</dbReference>
<dbReference type="Proteomes" id="UP000321746">
    <property type="component" value="Unassembled WGS sequence"/>
</dbReference>
<dbReference type="InterPro" id="IPR033452">
    <property type="entry name" value="GH30_C"/>
</dbReference>
<dbReference type="Pfam" id="PF02055">
    <property type="entry name" value="Glyco_hydro_30"/>
    <property type="match status" value="1"/>
</dbReference>
<sequence>MTTITGVTPFDNVQKLAPGSIVQPIAVMTNVAETSELAPVAISASAPASDVPGSEIIIDPAHEYQDWIGVGGAFTEATAYVLMTYMTAANRAAFLQKMFGTDGFQCLRICFGSSDYSFRTYYSYDDNGGVADPDLTNFSIQRDQDYIIPLLQEILLINPRIWIFASVWSPPAWLKTSASLCGGWFNATAANYTTYANYLVMAIQAYEACGIPIAAVTPQNEPQGNHTDYPSCEWTGAQLVTFIGSYLGPALAAANLNTEIIACDTSWGSAPSYGLAVLGDTTGKQFCQSVGYHGYNGYVSEVPGQLRPYPGTRVYFTEWISTLSGQGDSLLFGAEKWCADLLNNMVRYGARALMLWNIALDQTGAPYEQSPSTAHECRGMVTINNSTGAITYNSEYLAFAHISKYVQRGAKRIQSNVFTMVASNSYSSTVSSVTGTDVTNVAFKNPDGSIVVFLWNPLSAARTVVLTDSYLGQSMPVTIPAQSYQTVTWGADNVITTAATFTAPGAPTLGTPTTNSAGQVVVPITAPASVGSSDLGGYRVFAGSAAGAEATMPLFTIPGTSTSFTDTLLASGSTRFYKAEAFGLGGASAASNEVSGTPVAASATTYTLTGSAALNVGTASTFTVTPNAALYAAATITPACTVAGTFSPTSVTLAEGSSAAATFTFTPSATGTGTLSTTNSAGLTDPAGLAVTVAAATTPFTTYTSALSASSVVMGNPVTLTITPGTGAANTSAITVTPASTLAGVFSPATVSIPAGSTAAVTCTFTPSASGTATISTTNSGSLTDPASVTLTVSAEAVPSTAFTLTGAATGTVGIAQTLTLTPNNNGPTTATIVTLSDGGAGGTFSPATVTFAAGSATAETATYTPSGAATVSIGATNNGSLTNPAVLSVVVSAVATMHYLSNSSTSGHASTSTPITALDGYIFKAIARINIATAVASNALVVGNYPLSGSSASTCQFNVLLTELSGYAAGIGCQWYNTSKTYEAAWAAIGIPTSLIGEIIYIRAVNNTGTTSFTDTDGTVYAAGTVTVGYSTDGTAYTSLGTLTGQTTGINQQTNAATMYAGISPQSLSVYNVTVTDASGTVLWDPDFTTQSTGTTSFEDSADNTWTITSPATIV</sequence>
<evidence type="ECO:0000256" key="3">
    <source>
        <dbReference type="ARBA" id="ARBA00022801"/>
    </source>
</evidence>
<dbReference type="RefSeq" id="WP_146891591.1">
    <property type="nucleotide sequence ID" value="NZ_BJYG01000050.1"/>
</dbReference>
<dbReference type="Gene3D" id="2.60.40.10">
    <property type="entry name" value="Immunoglobulins"/>
    <property type="match status" value="1"/>
</dbReference>
<feature type="domain" description="Fibronectin type-III" evidence="5">
    <location>
        <begin position="503"/>
        <end position="602"/>
    </location>
</feature>
<accession>A0A511XNZ7</accession>
<keyword evidence="4" id="KW-0326">Glycosidase</keyword>
<dbReference type="OrthoDB" id="9806701at2"/>
<dbReference type="GO" id="GO:0004348">
    <property type="term" value="F:glucosylceramidase activity"/>
    <property type="evidence" value="ECO:0007669"/>
    <property type="project" value="InterPro"/>
</dbReference>
<dbReference type="InterPro" id="IPR017853">
    <property type="entry name" value="GH"/>
</dbReference>
<dbReference type="InterPro" id="IPR013783">
    <property type="entry name" value="Ig-like_fold"/>
</dbReference>
<organism evidence="6 7">
    <name type="scientific">Acetobacter oeni</name>
    <dbReference type="NCBI Taxonomy" id="304077"/>
    <lineage>
        <taxon>Bacteria</taxon>
        <taxon>Pseudomonadati</taxon>
        <taxon>Pseudomonadota</taxon>
        <taxon>Alphaproteobacteria</taxon>
        <taxon>Acetobacterales</taxon>
        <taxon>Acetobacteraceae</taxon>
        <taxon>Acetobacter</taxon>
    </lineage>
</organism>
<reference evidence="6 7" key="1">
    <citation type="submission" date="2019-07" db="EMBL/GenBank/DDBJ databases">
        <title>Whole genome shotgun sequence of Acetobacter oeni NBRC 105207.</title>
        <authorList>
            <person name="Hosoyama A."/>
            <person name="Uohara A."/>
            <person name="Ohji S."/>
            <person name="Ichikawa N."/>
        </authorList>
    </citation>
    <scope>NUCLEOTIDE SEQUENCE [LARGE SCALE GENOMIC DNA]</scope>
    <source>
        <strain evidence="6 7">NBRC 105207</strain>
    </source>
</reference>
<keyword evidence="2" id="KW-0732">Signal</keyword>
<name>A0A511XNZ7_9PROT</name>
<dbReference type="Gene3D" id="2.60.40.1180">
    <property type="entry name" value="Golgi alpha-mannosidase II"/>
    <property type="match status" value="1"/>
</dbReference>
<dbReference type="PANTHER" id="PTHR11069:SF23">
    <property type="entry name" value="LYSOSOMAL ACID GLUCOSYLCERAMIDASE"/>
    <property type="match status" value="1"/>
</dbReference>
<evidence type="ECO:0000256" key="4">
    <source>
        <dbReference type="RuleBase" id="RU361188"/>
    </source>
</evidence>
<keyword evidence="3 4" id="KW-0378">Hydrolase</keyword>
<dbReference type="Pfam" id="PF17189">
    <property type="entry name" value="Glyco_hydro_30C"/>
    <property type="match status" value="1"/>
</dbReference>
<comment type="similarity">
    <text evidence="1 4">Belongs to the glycosyl hydrolase 30 family.</text>
</comment>
<dbReference type="GO" id="GO:0006680">
    <property type="term" value="P:glucosylceramide catabolic process"/>
    <property type="evidence" value="ECO:0007669"/>
    <property type="project" value="TreeGrafter"/>
</dbReference>
<proteinExistence type="inferred from homology"/>
<dbReference type="SUPFAM" id="SSF49265">
    <property type="entry name" value="Fibronectin type III"/>
    <property type="match status" value="1"/>
</dbReference>
<dbReference type="InterPro" id="IPR003961">
    <property type="entry name" value="FN3_dom"/>
</dbReference>
<protein>
    <recommendedName>
        <fullName evidence="5">Fibronectin type-III domain-containing protein</fullName>
    </recommendedName>
</protein>
<dbReference type="GO" id="GO:0016020">
    <property type="term" value="C:membrane"/>
    <property type="evidence" value="ECO:0007669"/>
    <property type="project" value="GOC"/>
</dbReference>
<dbReference type="EMBL" id="BJYG01000050">
    <property type="protein sequence ID" value="GEN64683.1"/>
    <property type="molecule type" value="Genomic_DNA"/>
</dbReference>
<evidence type="ECO:0000313" key="7">
    <source>
        <dbReference type="Proteomes" id="UP000321746"/>
    </source>
</evidence>
<evidence type="ECO:0000256" key="1">
    <source>
        <dbReference type="ARBA" id="ARBA00005382"/>
    </source>
</evidence>
<comment type="caution">
    <text evidence="6">The sequence shown here is derived from an EMBL/GenBank/DDBJ whole genome shotgun (WGS) entry which is preliminary data.</text>
</comment>
<dbReference type="AlphaFoldDB" id="A0A511XNZ7"/>
<dbReference type="InterPro" id="IPR013780">
    <property type="entry name" value="Glyco_hydro_b"/>
</dbReference>
<dbReference type="InterPro" id="IPR001139">
    <property type="entry name" value="Glyco_hydro_30"/>
</dbReference>
<evidence type="ECO:0000313" key="6">
    <source>
        <dbReference type="EMBL" id="GEN64683.1"/>
    </source>
</evidence>
<dbReference type="PROSITE" id="PS50853">
    <property type="entry name" value="FN3"/>
    <property type="match status" value="1"/>
</dbReference>
<evidence type="ECO:0000256" key="2">
    <source>
        <dbReference type="ARBA" id="ARBA00022729"/>
    </source>
</evidence>
<dbReference type="InterPro" id="IPR036116">
    <property type="entry name" value="FN3_sf"/>
</dbReference>
<gene>
    <name evidence="6" type="ORF">AOE01nite_29070</name>
</gene>